<gene>
    <name evidence="3" type="ORF">EHS24_006388</name>
</gene>
<organism evidence="3 4">
    <name type="scientific">Apiotrichum porosum</name>
    <dbReference type="NCBI Taxonomy" id="105984"/>
    <lineage>
        <taxon>Eukaryota</taxon>
        <taxon>Fungi</taxon>
        <taxon>Dikarya</taxon>
        <taxon>Basidiomycota</taxon>
        <taxon>Agaricomycotina</taxon>
        <taxon>Tremellomycetes</taxon>
        <taxon>Trichosporonales</taxon>
        <taxon>Trichosporonaceae</taxon>
        <taxon>Apiotrichum</taxon>
    </lineage>
</organism>
<evidence type="ECO:0000313" key="3">
    <source>
        <dbReference type="EMBL" id="RSH84856.1"/>
    </source>
</evidence>
<feature type="compositionally biased region" description="Low complexity" evidence="1">
    <location>
        <begin position="456"/>
        <end position="471"/>
    </location>
</feature>
<dbReference type="Gene3D" id="3.40.50.1000">
    <property type="entry name" value="HAD superfamily/HAD-like"/>
    <property type="match status" value="1"/>
</dbReference>
<reference evidence="3 4" key="1">
    <citation type="submission" date="2018-11" db="EMBL/GenBank/DDBJ databases">
        <title>Genome sequence of Apiotrichum porosum DSM 27194.</title>
        <authorList>
            <person name="Aliyu H."/>
            <person name="Gorte O."/>
            <person name="Ochsenreither K."/>
        </authorList>
    </citation>
    <scope>NUCLEOTIDE SEQUENCE [LARGE SCALE GENOMIC DNA]</scope>
    <source>
        <strain evidence="3 4">DSM 27194</strain>
    </source>
</reference>
<feature type="region of interest" description="Disordered" evidence="1">
    <location>
        <begin position="796"/>
        <end position="834"/>
    </location>
</feature>
<dbReference type="InterPro" id="IPR036412">
    <property type="entry name" value="HAD-like_sf"/>
</dbReference>
<evidence type="ECO:0000259" key="2">
    <source>
        <dbReference type="PROSITE" id="PS50969"/>
    </source>
</evidence>
<dbReference type="PROSITE" id="PS50969">
    <property type="entry name" value="FCP1"/>
    <property type="match status" value="1"/>
</dbReference>
<dbReference type="OrthoDB" id="1711508at2759"/>
<dbReference type="STRING" id="105984.A0A427Y139"/>
<feature type="compositionally biased region" description="Basic and acidic residues" evidence="1">
    <location>
        <begin position="105"/>
        <end position="119"/>
    </location>
</feature>
<dbReference type="InterPro" id="IPR004274">
    <property type="entry name" value="FCP1_dom"/>
</dbReference>
<dbReference type="SMART" id="SM00577">
    <property type="entry name" value="CPDc"/>
    <property type="match status" value="1"/>
</dbReference>
<comment type="caution">
    <text evidence="3">The sequence shown here is derived from an EMBL/GenBank/DDBJ whole genome shotgun (WGS) entry which is preliminary data.</text>
</comment>
<feature type="compositionally biased region" description="Polar residues" evidence="1">
    <location>
        <begin position="598"/>
        <end position="614"/>
    </location>
</feature>
<feature type="compositionally biased region" description="Polar residues" evidence="1">
    <location>
        <begin position="198"/>
        <end position="220"/>
    </location>
</feature>
<sequence>MLQRAHKAAPANAAHLITSLSRDAATVRQMSRSYSSRISRPDDREGRDESPAANSVGGFYDSYYEDNNSGGGSYNANRRGSDNHSQQGDSSYSLRSRNRGSQDQGSHRDSYSDPVRRVGTDASNNAARRGSNSYRRDGYQQPSYNDSYNNNAPYEDNRHSYSREGSRSSRGSRGGSWQYSPSQPADRYSPSGPADQYAQYQSPKYAQYQSYSPHQPSYTSRVGGHWRGGSRSPMGNSTPGSPASPGRRGGKGKKGDFVVPLPDAKYIDLSRQPPETPAPDAPGVRKLLVLDLNGALIYRTQTNATRGMHPRPFLSVFLEYLFKDEPDGTHSPWEVLVWSSAQPHNVRAMVETGFGRWCNGVWEEEQNKPEGEGRLLDVWARDKMSLGTDYNFDVQTTKDLRKVTNELGRYDEATTVLLDDSSLKGVYQPWSQIIISEFDKPEYHDSKVAIERMAARARSASRPNTPASTSSKKNKGKGKKASKESLTDAASANAGPIDPSVEPGLDNILLSVVGILEAMRGVSNVPAWVRSGGIQNPTGSAADTSVEVTLDMLPSHSSFTTWFDNPETHAYWAQKGKEALQRKGIPLRHSPDGFSYDETPQASPQTGERQSNQRIRASADERLADLKLDDSQLTANSQSASRADGHQGTPAFVYHHLMTVADGSLVDDDQRRVILDAIKILQDIGGAVAHNDDDTSLAPHMVDPTPPQGTYPQYRPRPADLRWLAGLTADQLKTYQKAASAIEAKLRADTSQDEERKRAWLLNLKNYQTRLDLVLYPPGTPAFTQLLTEYEALPDRPAGGAVAAHPSKRGRSDQQSEGTAPQGLKGKFKKTRHL</sequence>
<dbReference type="AlphaFoldDB" id="A0A427Y139"/>
<dbReference type="RefSeq" id="XP_028478304.1">
    <property type="nucleotide sequence ID" value="XM_028621852.1"/>
</dbReference>
<feature type="region of interest" description="Disordered" evidence="1">
    <location>
        <begin position="585"/>
        <end position="614"/>
    </location>
</feature>
<feature type="region of interest" description="Disordered" evidence="1">
    <location>
        <begin position="454"/>
        <end position="500"/>
    </location>
</feature>
<feature type="compositionally biased region" description="Basic and acidic residues" evidence="1">
    <location>
        <begin position="39"/>
        <end position="50"/>
    </location>
</feature>
<feature type="compositionally biased region" description="Polar residues" evidence="1">
    <location>
        <begin position="140"/>
        <end position="152"/>
    </location>
</feature>
<dbReference type="Pfam" id="PF03031">
    <property type="entry name" value="NIF"/>
    <property type="match status" value="1"/>
</dbReference>
<name>A0A427Y139_9TREE</name>
<protein>
    <recommendedName>
        <fullName evidence="2">FCP1 homology domain-containing protein</fullName>
    </recommendedName>
</protein>
<evidence type="ECO:0000313" key="4">
    <source>
        <dbReference type="Proteomes" id="UP000279236"/>
    </source>
</evidence>
<proteinExistence type="predicted"/>
<dbReference type="InterPro" id="IPR023214">
    <property type="entry name" value="HAD_sf"/>
</dbReference>
<accession>A0A427Y139</accession>
<dbReference type="Proteomes" id="UP000279236">
    <property type="component" value="Unassembled WGS sequence"/>
</dbReference>
<feature type="compositionally biased region" description="Basic and acidic residues" evidence="1">
    <location>
        <begin position="155"/>
        <end position="167"/>
    </location>
</feature>
<feature type="compositionally biased region" description="Polar residues" evidence="1">
    <location>
        <begin position="74"/>
        <end position="104"/>
    </location>
</feature>
<dbReference type="GeneID" id="39590931"/>
<dbReference type="EMBL" id="RSCE01000003">
    <property type="protein sequence ID" value="RSH84856.1"/>
    <property type="molecule type" value="Genomic_DNA"/>
</dbReference>
<feature type="region of interest" description="Disordered" evidence="1">
    <location>
        <begin position="23"/>
        <end position="257"/>
    </location>
</feature>
<evidence type="ECO:0000256" key="1">
    <source>
        <dbReference type="SAM" id="MobiDB-lite"/>
    </source>
</evidence>
<keyword evidence="4" id="KW-1185">Reference proteome</keyword>
<feature type="compositionally biased region" description="Polar residues" evidence="1">
    <location>
        <begin position="28"/>
        <end position="38"/>
    </location>
</feature>
<feature type="domain" description="FCP1 homology" evidence="2">
    <location>
        <begin position="281"/>
        <end position="460"/>
    </location>
</feature>
<feature type="compositionally biased region" description="Polar residues" evidence="1">
    <location>
        <begin position="121"/>
        <end position="133"/>
    </location>
</feature>
<dbReference type="SUPFAM" id="SSF56784">
    <property type="entry name" value="HAD-like"/>
    <property type="match status" value="1"/>
</dbReference>